<comment type="caution">
    <text evidence="2">The sequence shown here is derived from an EMBL/GenBank/DDBJ whole genome shotgun (WGS) entry which is preliminary data.</text>
</comment>
<dbReference type="Proteomes" id="UP000190648">
    <property type="component" value="Unassembled WGS sequence"/>
</dbReference>
<gene>
    <name evidence="2" type="ORF">AV530_005830</name>
</gene>
<proteinExistence type="predicted"/>
<protein>
    <submittedName>
        <fullName evidence="2">Uncharacterized protein</fullName>
    </submittedName>
</protein>
<feature type="region of interest" description="Disordered" evidence="1">
    <location>
        <begin position="34"/>
        <end position="87"/>
    </location>
</feature>
<feature type="compositionally biased region" description="Polar residues" evidence="1">
    <location>
        <begin position="53"/>
        <end position="73"/>
    </location>
</feature>
<dbReference type="EMBL" id="LSYS01006902">
    <property type="protein sequence ID" value="OPJ73490.1"/>
    <property type="molecule type" value="Genomic_DNA"/>
</dbReference>
<evidence type="ECO:0000313" key="3">
    <source>
        <dbReference type="Proteomes" id="UP000190648"/>
    </source>
</evidence>
<reference evidence="2 3" key="1">
    <citation type="submission" date="2016-02" db="EMBL/GenBank/DDBJ databases">
        <title>Band-tailed pigeon sequencing and assembly.</title>
        <authorList>
            <person name="Soares A.E."/>
            <person name="Novak B.J."/>
            <person name="Rice E.S."/>
            <person name="O'Connell B."/>
            <person name="Chang D."/>
            <person name="Weber S."/>
            <person name="Shapiro B."/>
        </authorList>
    </citation>
    <scope>NUCLEOTIDE SEQUENCE [LARGE SCALE GENOMIC DNA]</scope>
    <source>
        <strain evidence="2">BTP2013</strain>
        <tissue evidence="2">Blood</tissue>
    </source>
</reference>
<evidence type="ECO:0000313" key="2">
    <source>
        <dbReference type="EMBL" id="OPJ73490.1"/>
    </source>
</evidence>
<dbReference type="AlphaFoldDB" id="A0A1V4JMV6"/>
<evidence type="ECO:0000256" key="1">
    <source>
        <dbReference type="SAM" id="MobiDB-lite"/>
    </source>
</evidence>
<sequence>MNHCPSVEKDCPKDNQDLLRYPCSVRANWPGATTVQRRAQRARKLNRTEDRGTVNSKHQTTVQETLPNSQSSLKGAGLMPILRPRQC</sequence>
<organism evidence="2 3">
    <name type="scientific">Patagioenas fasciata monilis</name>
    <dbReference type="NCBI Taxonomy" id="372326"/>
    <lineage>
        <taxon>Eukaryota</taxon>
        <taxon>Metazoa</taxon>
        <taxon>Chordata</taxon>
        <taxon>Craniata</taxon>
        <taxon>Vertebrata</taxon>
        <taxon>Euteleostomi</taxon>
        <taxon>Archelosauria</taxon>
        <taxon>Archosauria</taxon>
        <taxon>Dinosauria</taxon>
        <taxon>Saurischia</taxon>
        <taxon>Theropoda</taxon>
        <taxon>Coelurosauria</taxon>
        <taxon>Aves</taxon>
        <taxon>Neognathae</taxon>
        <taxon>Neoaves</taxon>
        <taxon>Columbimorphae</taxon>
        <taxon>Columbiformes</taxon>
        <taxon>Columbidae</taxon>
        <taxon>Patagioenas</taxon>
    </lineage>
</organism>
<accession>A0A1V4JMV6</accession>
<name>A0A1V4JMV6_PATFA</name>
<keyword evidence="3" id="KW-1185">Reference proteome</keyword>